<organism evidence="1 2">
    <name type="scientific">Neocallimastix californiae</name>
    <dbReference type="NCBI Taxonomy" id="1754190"/>
    <lineage>
        <taxon>Eukaryota</taxon>
        <taxon>Fungi</taxon>
        <taxon>Fungi incertae sedis</taxon>
        <taxon>Chytridiomycota</taxon>
        <taxon>Chytridiomycota incertae sedis</taxon>
        <taxon>Neocallimastigomycetes</taxon>
        <taxon>Neocallimastigales</taxon>
        <taxon>Neocallimastigaceae</taxon>
        <taxon>Neocallimastix</taxon>
    </lineage>
</organism>
<feature type="non-terminal residue" evidence="1">
    <location>
        <position position="1"/>
    </location>
</feature>
<reference evidence="1 2" key="1">
    <citation type="submission" date="2016-08" db="EMBL/GenBank/DDBJ databases">
        <title>A Parts List for Fungal Cellulosomes Revealed by Comparative Genomics.</title>
        <authorList>
            <consortium name="DOE Joint Genome Institute"/>
            <person name="Haitjema C.H."/>
            <person name="Gilmore S.P."/>
            <person name="Henske J.K."/>
            <person name="Solomon K.V."/>
            <person name="De Groot R."/>
            <person name="Kuo A."/>
            <person name="Mondo S.J."/>
            <person name="Salamov A.A."/>
            <person name="Labutti K."/>
            <person name="Zhao Z."/>
            <person name="Chiniquy J."/>
            <person name="Barry K."/>
            <person name="Brewer H.M."/>
            <person name="Purvine S.O."/>
            <person name="Wright A.T."/>
            <person name="Boxma B."/>
            <person name="Van Alen T."/>
            <person name="Hackstein J.H."/>
            <person name="Baker S.E."/>
            <person name="Grigoriev I.V."/>
            <person name="O'Malley M.A."/>
        </authorList>
    </citation>
    <scope>NUCLEOTIDE SEQUENCE [LARGE SCALE GENOMIC DNA]</scope>
    <source>
        <strain evidence="1 2">G1</strain>
    </source>
</reference>
<gene>
    <name evidence="1" type="ORF">LY90DRAFT_367852</name>
</gene>
<dbReference type="InterPro" id="IPR016197">
    <property type="entry name" value="Chromo-like_dom_sf"/>
</dbReference>
<comment type="caution">
    <text evidence="1">The sequence shown here is derived from an EMBL/GenBank/DDBJ whole genome shotgun (WGS) entry which is preliminary data.</text>
</comment>
<evidence type="ECO:0000313" key="2">
    <source>
        <dbReference type="Proteomes" id="UP000193920"/>
    </source>
</evidence>
<keyword evidence="2" id="KW-1185">Reference proteome</keyword>
<proteinExistence type="predicted"/>
<evidence type="ECO:0000313" key="1">
    <source>
        <dbReference type="EMBL" id="ORY72872.1"/>
    </source>
</evidence>
<protein>
    <recommendedName>
        <fullName evidence="3">Chromo domain-containing protein</fullName>
    </recommendedName>
</protein>
<dbReference type="AlphaFoldDB" id="A0A1Y2EMW2"/>
<name>A0A1Y2EMW2_9FUNG</name>
<feature type="non-terminal residue" evidence="1">
    <location>
        <position position="61"/>
    </location>
</feature>
<dbReference type="OrthoDB" id="433924at2759"/>
<dbReference type="Proteomes" id="UP000193920">
    <property type="component" value="Unassembled WGS sequence"/>
</dbReference>
<evidence type="ECO:0008006" key="3">
    <source>
        <dbReference type="Google" id="ProtNLM"/>
    </source>
</evidence>
<dbReference type="EMBL" id="MCOG01000037">
    <property type="protein sequence ID" value="ORY72872.1"/>
    <property type="molecule type" value="Genomic_DNA"/>
</dbReference>
<dbReference type="SUPFAM" id="SSF54160">
    <property type="entry name" value="Chromo domain-like"/>
    <property type="match status" value="1"/>
</dbReference>
<accession>A0A1Y2EMW2</accession>
<sequence length="61" mass="7663">KRKNINLTTDTFDKVPEKIVNMRKYRGKNRFLLHCVWIDEDQIYDKQLIQEYYRRTKKNRT</sequence>